<dbReference type="InterPro" id="IPR004136">
    <property type="entry name" value="NMO"/>
</dbReference>
<dbReference type="InterPro" id="IPR013785">
    <property type="entry name" value="Aldolase_TIM"/>
</dbReference>
<dbReference type="AlphaFoldDB" id="A0A5P3VJL9"/>
<evidence type="ECO:0000256" key="2">
    <source>
        <dbReference type="ARBA" id="ARBA00022630"/>
    </source>
</evidence>
<dbReference type="Pfam" id="PF03060">
    <property type="entry name" value="NMO"/>
    <property type="match status" value="1"/>
</dbReference>
<comment type="similarity">
    <text evidence="1">Belongs to the nitronate monooxygenase family. NMO class I subfamily.</text>
</comment>
<dbReference type="Gene3D" id="3.20.20.70">
    <property type="entry name" value="Aldolase class I"/>
    <property type="match status" value="1"/>
</dbReference>
<protein>
    <submittedName>
        <fullName evidence="6">Nitronate monooxygenase</fullName>
    </submittedName>
</protein>
<evidence type="ECO:0000313" key="6">
    <source>
        <dbReference type="EMBL" id="QEZ45441.1"/>
    </source>
</evidence>
<gene>
    <name evidence="6" type="ORF">D2917_13905</name>
</gene>
<keyword evidence="4" id="KW-0560">Oxidoreductase</keyword>
<evidence type="ECO:0000256" key="5">
    <source>
        <dbReference type="ARBA" id="ARBA00023033"/>
    </source>
</evidence>
<name>A0A5P3VJL9_9BURK</name>
<dbReference type="SUPFAM" id="SSF51412">
    <property type="entry name" value="Inosine monophosphate dehydrogenase (IMPDH)"/>
    <property type="match status" value="1"/>
</dbReference>
<evidence type="ECO:0000256" key="3">
    <source>
        <dbReference type="ARBA" id="ARBA00022643"/>
    </source>
</evidence>
<evidence type="ECO:0000256" key="1">
    <source>
        <dbReference type="ARBA" id="ARBA00009881"/>
    </source>
</evidence>
<dbReference type="GO" id="GO:0018580">
    <property type="term" value="F:nitronate monooxygenase activity"/>
    <property type="evidence" value="ECO:0007669"/>
    <property type="project" value="InterPro"/>
</dbReference>
<dbReference type="PANTHER" id="PTHR42747:SF4">
    <property type="entry name" value="BLR1330 PROTEIN"/>
    <property type="match status" value="1"/>
</dbReference>
<dbReference type="RefSeq" id="WP_151071055.1">
    <property type="nucleotide sequence ID" value="NZ_CP032519.1"/>
</dbReference>
<keyword evidence="2" id="KW-0285">Flavoprotein</keyword>
<evidence type="ECO:0000313" key="7">
    <source>
        <dbReference type="Proteomes" id="UP000325743"/>
    </source>
</evidence>
<dbReference type="FunFam" id="3.20.20.70:FF:000210">
    <property type="entry name" value="2-nitropropane dioxygenase"/>
    <property type="match status" value="1"/>
</dbReference>
<dbReference type="Proteomes" id="UP000325743">
    <property type="component" value="Chromosome 2"/>
</dbReference>
<keyword evidence="3" id="KW-0288">FMN</keyword>
<keyword evidence="5 6" id="KW-0503">Monooxygenase</keyword>
<sequence length="325" mass="34020">MPAAKQLPQVLQNLALPVIASPMFIVSYPELVLAQCKAGIVGSFPALNARPAELLGEWLTQIQDELAAFKAANPGAPVGPVAVNQIVHASNARLEHDIKVCVEHKVPIFITSLRAPPRELIDAVHSYGGIVLHDVISLRHAEKAIEAGVDGLILVAAGAGGHAGMLSPFALVGEVRKIFDGPIALSGSIATGEAVLAAQAMGADFAYVGTRFIASQEAHAAETYKRSITSSAAADIVYTNLFTGVHGNYIRESISNAGLDPDNLPVADKTRMDFSSGSSKAKAWKDIWGAGQGVGQIHDIPGAGEIVARMKAEYDAAKARLGIAR</sequence>
<dbReference type="CDD" id="cd04730">
    <property type="entry name" value="NPD_like"/>
    <property type="match status" value="1"/>
</dbReference>
<evidence type="ECO:0000256" key="4">
    <source>
        <dbReference type="ARBA" id="ARBA00023002"/>
    </source>
</evidence>
<dbReference type="EMBL" id="CP032519">
    <property type="protein sequence ID" value="QEZ45441.1"/>
    <property type="molecule type" value="Genomic_DNA"/>
</dbReference>
<organism evidence="6 7">
    <name type="scientific">Cupriavidus oxalaticus</name>
    <dbReference type="NCBI Taxonomy" id="96344"/>
    <lineage>
        <taxon>Bacteria</taxon>
        <taxon>Pseudomonadati</taxon>
        <taxon>Pseudomonadota</taxon>
        <taxon>Betaproteobacteria</taxon>
        <taxon>Burkholderiales</taxon>
        <taxon>Burkholderiaceae</taxon>
        <taxon>Cupriavidus</taxon>
    </lineage>
</organism>
<accession>A0A5P3VJL9</accession>
<reference evidence="6 7" key="1">
    <citation type="submission" date="2018-09" db="EMBL/GenBank/DDBJ databases">
        <title>Complete genome sequence of Cupriavidus oxalaticus T2, a bacterium capable of phenol tolerance and degradation.</title>
        <authorList>
            <person name="Yan J."/>
        </authorList>
    </citation>
    <scope>NUCLEOTIDE SEQUENCE [LARGE SCALE GENOMIC DNA]</scope>
    <source>
        <strain evidence="6 7">T2</strain>
    </source>
</reference>
<dbReference type="PANTHER" id="PTHR42747">
    <property type="entry name" value="NITRONATE MONOOXYGENASE-RELATED"/>
    <property type="match status" value="1"/>
</dbReference>
<proteinExistence type="inferred from homology"/>